<gene>
    <name evidence="1" type="ORF">Q4T40_02175</name>
</gene>
<name>A0ABU3NT98_9FIRM</name>
<dbReference type="RefSeq" id="WP_413778602.1">
    <property type="nucleotide sequence ID" value="NZ_JAUOZS010000001.1"/>
</dbReference>
<evidence type="ECO:0000313" key="2">
    <source>
        <dbReference type="Proteomes" id="UP001254848"/>
    </source>
</evidence>
<dbReference type="Proteomes" id="UP001254848">
    <property type="component" value="Unassembled WGS sequence"/>
</dbReference>
<evidence type="ECO:0000313" key="1">
    <source>
        <dbReference type="EMBL" id="MDT8900042.1"/>
    </source>
</evidence>
<reference evidence="1 2" key="1">
    <citation type="submission" date="2023-07" db="EMBL/GenBank/DDBJ databases">
        <title>The novel representative of Negativicutes class, Anaeroselena agilis gen. nov. sp. nov.</title>
        <authorList>
            <person name="Prokofeva M.I."/>
            <person name="Elcheninov A.G."/>
            <person name="Klyukina A."/>
            <person name="Kublanov I.V."/>
            <person name="Frolov E.N."/>
            <person name="Podosokorskaya O.A."/>
        </authorList>
    </citation>
    <scope>NUCLEOTIDE SEQUENCE [LARGE SCALE GENOMIC DNA]</scope>
    <source>
        <strain evidence="1 2">4137-cl</strain>
    </source>
</reference>
<organism evidence="1 2">
    <name type="scientific">Anaeroselena agilis</name>
    <dbReference type="NCBI Taxonomy" id="3063788"/>
    <lineage>
        <taxon>Bacteria</taxon>
        <taxon>Bacillati</taxon>
        <taxon>Bacillota</taxon>
        <taxon>Negativicutes</taxon>
        <taxon>Acetonemataceae</taxon>
        <taxon>Anaeroselena</taxon>
    </lineage>
</organism>
<proteinExistence type="predicted"/>
<protein>
    <submittedName>
        <fullName evidence="1">Uncharacterized protein</fullName>
    </submittedName>
</protein>
<sequence>MAKRYQVKLIGETPLLMHKDNISFGEKVRAWSKDPNNKNISVAGDDRTPAWTWLGYCYHDTKQLTVDADNLMSVLRDGGKKCPAPTGKGTMKALTQSGIMVNEIGWPLLVNGAPIAWKDFAVLEDELDFSVHEQFALDRSFELFVKRAKIGAAKHVRVRPRFDQWEANGSLTVLDPQITKPVLEMVLKFAGVYCGFGDWRPSSQQSPGQFGRFSVQVTEV</sequence>
<accession>A0ABU3NT98</accession>
<keyword evidence="2" id="KW-1185">Reference proteome</keyword>
<dbReference type="EMBL" id="JAUOZS010000001">
    <property type="protein sequence ID" value="MDT8900042.1"/>
    <property type="molecule type" value="Genomic_DNA"/>
</dbReference>
<comment type="caution">
    <text evidence="1">The sequence shown here is derived from an EMBL/GenBank/DDBJ whole genome shotgun (WGS) entry which is preliminary data.</text>
</comment>